<dbReference type="Gene3D" id="1.50.40.10">
    <property type="entry name" value="Mitochondrial carrier domain"/>
    <property type="match status" value="1"/>
</dbReference>
<keyword evidence="10" id="KW-1185">Reference proteome</keyword>
<keyword evidence="5" id="KW-0677">Repeat</keyword>
<sequence>MLHMARLAGSLACIVTNPLEVAKTRKQLQGELLPQGLRQALRGCASAPWPPSSQGRWSASHSAAVWLRYGLPGPSRSLALRCLGARLRRFGGLCRLSLYLIKTRLQAQSSLAVGISPPARHLAWSSEPVVAGGLLSMWKGSTAQTARTLACLSAAAADAVPGQLPERTGCHFGHVTVDTLSTRIYNQPTVRRPRSGCTAGCWDALVKVCPRGSLTGLYKGAMAVFLRLGPHTVLSLRDLGSPQTPAARGFACRLR</sequence>
<organism evidence="10 11">
    <name type="scientific">Macrostomum lignano</name>
    <dbReference type="NCBI Taxonomy" id="282301"/>
    <lineage>
        <taxon>Eukaryota</taxon>
        <taxon>Metazoa</taxon>
        <taxon>Spiralia</taxon>
        <taxon>Lophotrochozoa</taxon>
        <taxon>Platyhelminthes</taxon>
        <taxon>Rhabditophora</taxon>
        <taxon>Macrostomorpha</taxon>
        <taxon>Macrostomida</taxon>
        <taxon>Macrostomidae</taxon>
        <taxon>Macrostomum</taxon>
    </lineage>
</organism>
<comment type="similarity">
    <text evidence="2">Belongs to the mitochondrial carrier (TC 2.A.29) family.</text>
</comment>
<evidence type="ECO:0000256" key="9">
    <source>
        <dbReference type="ARBA" id="ARBA00023136"/>
    </source>
</evidence>
<protein>
    <submittedName>
        <fullName evidence="11">Solute carrier family 25 member 47</fullName>
    </submittedName>
</protein>
<evidence type="ECO:0000256" key="8">
    <source>
        <dbReference type="ARBA" id="ARBA00023128"/>
    </source>
</evidence>
<reference evidence="11" key="1">
    <citation type="submission" date="2016-11" db="UniProtKB">
        <authorList>
            <consortium name="WormBaseParasite"/>
        </authorList>
    </citation>
    <scope>IDENTIFICATION</scope>
</reference>
<evidence type="ECO:0000256" key="7">
    <source>
        <dbReference type="ARBA" id="ARBA00022989"/>
    </source>
</evidence>
<evidence type="ECO:0000313" key="11">
    <source>
        <dbReference type="WBParaSite" id="maker-unitig_32933-snap-gene-0.2-mRNA-1"/>
    </source>
</evidence>
<keyword evidence="7" id="KW-1133">Transmembrane helix</keyword>
<keyword evidence="9" id="KW-0472">Membrane</keyword>
<dbReference type="PANTHER" id="PTHR45928:SF1">
    <property type="entry name" value="RE38146P"/>
    <property type="match status" value="1"/>
</dbReference>
<evidence type="ECO:0000256" key="6">
    <source>
        <dbReference type="ARBA" id="ARBA00022792"/>
    </source>
</evidence>
<evidence type="ECO:0000256" key="4">
    <source>
        <dbReference type="ARBA" id="ARBA00022692"/>
    </source>
</evidence>
<keyword evidence="6" id="KW-0999">Mitochondrion inner membrane</keyword>
<evidence type="ECO:0000256" key="1">
    <source>
        <dbReference type="ARBA" id="ARBA00004448"/>
    </source>
</evidence>
<dbReference type="AlphaFoldDB" id="A0A1I8FFM2"/>
<dbReference type="GO" id="GO:0005743">
    <property type="term" value="C:mitochondrial inner membrane"/>
    <property type="evidence" value="ECO:0007669"/>
    <property type="project" value="UniProtKB-SubCell"/>
</dbReference>
<dbReference type="Proteomes" id="UP000095280">
    <property type="component" value="Unplaced"/>
</dbReference>
<comment type="subcellular location">
    <subcellularLocation>
        <location evidence="1">Mitochondrion inner membrane</location>
        <topology evidence="1">Multi-pass membrane protein</topology>
    </subcellularLocation>
</comment>
<evidence type="ECO:0000313" key="10">
    <source>
        <dbReference type="Proteomes" id="UP000095280"/>
    </source>
</evidence>
<dbReference type="WBParaSite" id="maker-unitig_32933-snap-gene-0.2-mRNA-1">
    <property type="protein sequence ID" value="maker-unitig_32933-snap-gene-0.2-mRNA-1"/>
    <property type="gene ID" value="maker-unitig_32933-snap-gene-0.2"/>
</dbReference>
<evidence type="ECO:0000256" key="5">
    <source>
        <dbReference type="ARBA" id="ARBA00022737"/>
    </source>
</evidence>
<keyword evidence="8" id="KW-0496">Mitochondrion</keyword>
<proteinExistence type="inferred from homology"/>
<name>A0A1I8FFM2_9PLAT</name>
<dbReference type="InterPro" id="IPR051508">
    <property type="entry name" value="Mito_Carrier_Antiporter"/>
</dbReference>
<keyword evidence="4" id="KW-0812">Transmembrane</keyword>
<dbReference type="InterPro" id="IPR023395">
    <property type="entry name" value="MCP_dom_sf"/>
</dbReference>
<evidence type="ECO:0000256" key="2">
    <source>
        <dbReference type="ARBA" id="ARBA00006375"/>
    </source>
</evidence>
<accession>A0A1I8FFM2</accession>
<dbReference type="SUPFAM" id="SSF103506">
    <property type="entry name" value="Mitochondrial carrier"/>
    <property type="match status" value="1"/>
</dbReference>
<dbReference type="PANTHER" id="PTHR45928">
    <property type="entry name" value="RE38146P"/>
    <property type="match status" value="1"/>
</dbReference>
<keyword evidence="3" id="KW-0813">Transport</keyword>
<evidence type="ECO:0000256" key="3">
    <source>
        <dbReference type="ARBA" id="ARBA00022448"/>
    </source>
</evidence>